<organism evidence="1 2">
    <name type="scientific">Candidatus Eubacterium faecale</name>
    <dbReference type="NCBI Taxonomy" id="2838568"/>
    <lineage>
        <taxon>Bacteria</taxon>
        <taxon>Bacillati</taxon>
        <taxon>Bacillota</taxon>
        <taxon>Clostridia</taxon>
        <taxon>Eubacteriales</taxon>
        <taxon>Eubacteriaceae</taxon>
        <taxon>Eubacterium</taxon>
    </lineage>
</organism>
<evidence type="ECO:0000313" key="1">
    <source>
        <dbReference type="EMBL" id="HJB74592.1"/>
    </source>
</evidence>
<dbReference type="AlphaFoldDB" id="A0A9D2S8I0"/>
<proteinExistence type="predicted"/>
<evidence type="ECO:0000313" key="2">
    <source>
        <dbReference type="Proteomes" id="UP000823877"/>
    </source>
</evidence>
<reference evidence="1" key="2">
    <citation type="submission" date="2021-04" db="EMBL/GenBank/DDBJ databases">
        <authorList>
            <person name="Gilroy R."/>
        </authorList>
    </citation>
    <scope>NUCLEOTIDE SEQUENCE</scope>
    <source>
        <strain evidence="1">CHK188-16595</strain>
    </source>
</reference>
<gene>
    <name evidence="1" type="ORF">IAA37_02830</name>
</gene>
<protein>
    <submittedName>
        <fullName evidence="1">Uncharacterized protein</fullName>
    </submittedName>
</protein>
<accession>A0A9D2S8I0</accession>
<dbReference type="EMBL" id="DWXN01000005">
    <property type="protein sequence ID" value="HJB74592.1"/>
    <property type="molecule type" value="Genomic_DNA"/>
</dbReference>
<dbReference type="Proteomes" id="UP000823877">
    <property type="component" value="Unassembled WGS sequence"/>
</dbReference>
<reference evidence="1" key="1">
    <citation type="journal article" date="2021" name="PeerJ">
        <title>Extensive microbial diversity within the chicken gut microbiome revealed by metagenomics and culture.</title>
        <authorList>
            <person name="Gilroy R."/>
            <person name="Ravi A."/>
            <person name="Getino M."/>
            <person name="Pursley I."/>
            <person name="Horton D.L."/>
            <person name="Alikhan N.F."/>
            <person name="Baker D."/>
            <person name="Gharbi K."/>
            <person name="Hall N."/>
            <person name="Watson M."/>
            <person name="Adriaenssens E.M."/>
            <person name="Foster-Nyarko E."/>
            <person name="Jarju S."/>
            <person name="Secka A."/>
            <person name="Antonio M."/>
            <person name="Oren A."/>
            <person name="Chaudhuri R.R."/>
            <person name="La Ragione R."/>
            <person name="Hildebrand F."/>
            <person name="Pallen M.J."/>
        </authorList>
    </citation>
    <scope>NUCLEOTIDE SEQUENCE</scope>
    <source>
        <strain evidence="1">CHK188-16595</strain>
    </source>
</reference>
<comment type="caution">
    <text evidence="1">The sequence shown here is derived from an EMBL/GenBank/DDBJ whole genome shotgun (WGS) entry which is preliminary data.</text>
</comment>
<name>A0A9D2S8I0_9FIRM</name>
<sequence length="308" mass="32440">MKANSKLGNFNKFLAVLLVLAIIFLVLVVTVIKPGGAYEAAPVDANASSGEDVATIDEFVAGTYGGIEFNSVEDVVNYYVESYNYTKSLTAQYNDNGTTATYYKLLGMENLQVENIMVEGNSNDLINQLVPTIVGGLFTGGLKGLPPCGNISPTADTVGDGINVTQSLLTADDVLMANVVDNGDGTINITIQPKAVELSMPGSDAQGHFFNTLGDITSTVESIEQLSFSSGSISDNFVVTYKGGSGTVTINTATNEIVSGDYTMNVHVDVTHANVLVLKDKSASLDIVYTNTFPATTEQLTEKGITAA</sequence>